<dbReference type="Proteomes" id="UP001303760">
    <property type="component" value="Unassembled WGS sequence"/>
</dbReference>
<proteinExistence type="predicted"/>
<reference evidence="7" key="1">
    <citation type="journal article" date="2023" name="Mol. Phylogenet. Evol.">
        <title>Genome-scale phylogeny and comparative genomics of the fungal order Sordariales.</title>
        <authorList>
            <person name="Hensen N."/>
            <person name="Bonometti L."/>
            <person name="Westerberg I."/>
            <person name="Brannstrom I.O."/>
            <person name="Guillou S."/>
            <person name="Cros-Aarteil S."/>
            <person name="Calhoun S."/>
            <person name="Haridas S."/>
            <person name="Kuo A."/>
            <person name="Mondo S."/>
            <person name="Pangilinan J."/>
            <person name="Riley R."/>
            <person name="LaButti K."/>
            <person name="Andreopoulos B."/>
            <person name="Lipzen A."/>
            <person name="Chen C."/>
            <person name="Yan M."/>
            <person name="Daum C."/>
            <person name="Ng V."/>
            <person name="Clum A."/>
            <person name="Steindorff A."/>
            <person name="Ohm R.A."/>
            <person name="Martin F."/>
            <person name="Silar P."/>
            <person name="Natvig D.O."/>
            <person name="Lalanne C."/>
            <person name="Gautier V."/>
            <person name="Ament-Velasquez S.L."/>
            <person name="Kruys A."/>
            <person name="Hutchinson M.I."/>
            <person name="Powell A.J."/>
            <person name="Barry K."/>
            <person name="Miller A.N."/>
            <person name="Grigoriev I.V."/>
            <person name="Debuchy R."/>
            <person name="Gladieux P."/>
            <person name="Hiltunen Thoren M."/>
            <person name="Johannesson H."/>
        </authorList>
    </citation>
    <scope>NUCLEOTIDE SEQUENCE</scope>
    <source>
        <strain evidence="7">CBS 532.94</strain>
    </source>
</reference>
<organism evidence="7 8">
    <name type="scientific">Achaetomium macrosporum</name>
    <dbReference type="NCBI Taxonomy" id="79813"/>
    <lineage>
        <taxon>Eukaryota</taxon>
        <taxon>Fungi</taxon>
        <taxon>Dikarya</taxon>
        <taxon>Ascomycota</taxon>
        <taxon>Pezizomycotina</taxon>
        <taxon>Sordariomycetes</taxon>
        <taxon>Sordariomycetidae</taxon>
        <taxon>Sordariales</taxon>
        <taxon>Chaetomiaceae</taxon>
        <taxon>Achaetomium</taxon>
    </lineage>
</organism>
<sequence>RRKRCDRPRVGTSCTFCIRRGLECIVEQQSATAPAREDGYEPFVSTRGDGAAPISPAALMPDRQLCNELVDLYFRYIHVAFHNLFHRPSFEAGMLDGTIPKILVFGVFGLSARFSSHPYFADIGPQERGRPYAKEAERLLDLHKGCLTTIQACVLLGAIQVVEMDSATESIFYTIACRLAMILDLPNSPAKTRIEQEVNLRVWWSVVATDAWSSTALGLPRAIQPRYDIDMPMDERMFLNLSPTEPPVYPHRGPDVPLSPASDQSKSLIAQMIKLNGILYDINTFNAKATAETLQEDRVRDAVGELSAALEAWESELPADMQYTANNLQYWADLGCGPSFVVLHINFNHASQLLFYRFLHNSLKPDATHHPSSPVAIDDATTQATTADYATRCRSHAANLCEIIYASSCSPATEVLYPLAGHILVIASTVHLHTLLFGVDDAEIARARARLEHNFQIITRLQRYWPSLQASFSRLRAFHAACMDVDKHEGTDVVFRLDRWMVRFLLDFAKPVDMAERYREGGGDPASWLRLGDKVV</sequence>
<dbReference type="AlphaFoldDB" id="A0AAN7HC86"/>
<dbReference type="InterPro" id="IPR050815">
    <property type="entry name" value="TF_fung"/>
</dbReference>
<comment type="subcellular location">
    <subcellularLocation>
        <location evidence="1">Nucleus</location>
    </subcellularLocation>
</comment>
<keyword evidence="3" id="KW-0805">Transcription regulation</keyword>
<name>A0AAN7HC86_9PEZI</name>
<dbReference type="GO" id="GO:0000981">
    <property type="term" value="F:DNA-binding transcription factor activity, RNA polymerase II-specific"/>
    <property type="evidence" value="ECO:0007669"/>
    <property type="project" value="InterPro"/>
</dbReference>
<dbReference type="PANTHER" id="PTHR47338">
    <property type="entry name" value="ZN(II)2CYS6 TRANSCRIPTION FACTOR (EUROFUNG)-RELATED"/>
    <property type="match status" value="1"/>
</dbReference>
<feature type="domain" description="Xylanolytic transcriptional activator regulatory" evidence="6">
    <location>
        <begin position="169"/>
        <end position="238"/>
    </location>
</feature>
<dbReference type="SMART" id="SM00906">
    <property type="entry name" value="Fungal_trans"/>
    <property type="match status" value="1"/>
</dbReference>
<evidence type="ECO:0000256" key="4">
    <source>
        <dbReference type="ARBA" id="ARBA00023163"/>
    </source>
</evidence>
<comment type="caution">
    <text evidence="7">The sequence shown here is derived from an EMBL/GenBank/DDBJ whole genome shotgun (WGS) entry which is preliminary data.</text>
</comment>
<reference evidence="7" key="2">
    <citation type="submission" date="2023-05" db="EMBL/GenBank/DDBJ databases">
        <authorList>
            <consortium name="Lawrence Berkeley National Laboratory"/>
            <person name="Steindorff A."/>
            <person name="Hensen N."/>
            <person name="Bonometti L."/>
            <person name="Westerberg I."/>
            <person name="Brannstrom I.O."/>
            <person name="Guillou S."/>
            <person name="Cros-Aarteil S."/>
            <person name="Calhoun S."/>
            <person name="Haridas S."/>
            <person name="Kuo A."/>
            <person name="Mondo S."/>
            <person name="Pangilinan J."/>
            <person name="Riley R."/>
            <person name="Labutti K."/>
            <person name="Andreopoulos B."/>
            <person name="Lipzen A."/>
            <person name="Chen C."/>
            <person name="Yanf M."/>
            <person name="Daum C."/>
            <person name="Ng V."/>
            <person name="Clum A."/>
            <person name="Ohm R."/>
            <person name="Martin F."/>
            <person name="Silar P."/>
            <person name="Natvig D."/>
            <person name="Lalanne C."/>
            <person name="Gautier V."/>
            <person name="Ament-Velasquez S.L."/>
            <person name="Kruys A."/>
            <person name="Hutchinson M.I."/>
            <person name="Powell A.J."/>
            <person name="Barry K."/>
            <person name="Miller A.N."/>
            <person name="Grigoriev I.V."/>
            <person name="Debuchy R."/>
            <person name="Gladieux P."/>
            <person name="Thoren M.H."/>
            <person name="Johannesson H."/>
        </authorList>
    </citation>
    <scope>NUCLEOTIDE SEQUENCE</scope>
    <source>
        <strain evidence="7">CBS 532.94</strain>
    </source>
</reference>
<dbReference type="InterPro" id="IPR007219">
    <property type="entry name" value="XnlR_reg_dom"/>
</dbReference>
<dbReference type="GO" id="GO:0003677">
    <property type="term" value="F:DNA binding"/>
    <property type="evidence" value="ECO:0007669"/>
    <property type="project" value="InterPro"/>
</dbReference>
<accession>A0AAN7HC86</accession>
<evidence type="ECO:0000313" key="8">
    <source>
        <dbReference type="Proteomes" id="UP001303760"/>
    </source>
</evidence>
<keyword evidence="4" id="KW-0804">Transcription</keyword>
<keyword evidence="5" id="KW-0539">Nucleus</keyword>
<evidence type="ECO:0000256" key="3">
    <source>
        <dbReference type="ARBA" id="ARBA00023015"/>
    </source>
</evidence>
<evidence type="ECO:0000256" key="2">
    <source>
        <dbReference type="ARBA" id="ARBA00022723"/>
    </source>
</evidence>
<dbReference type="PANTHER" id="PTHR47338:SF16">
    <property type="entry name" value="TRANSCRIPTION FACTOR, PUTATIVE (AFU_ORTHOLOGUE AFUA_2G09360)-RELATED"/>
    <property type="match status" value="1"/>
</dbReference>
<protein>
    <recommendedName>
        <fullName evidence="6">Xylanolytic transcriptional activator regulatory domain-containing protein</fullName>
    </recommendedName>
</protein>
<keyword evidence="8" id="KW-1185">Reference proteome</keyword>
<keyword evidence="2" id="KW-0479">Metal-binding</keyword>
<feature type="non-terminal residue" evidence="7">
    <location>
        <position position="1"/>
    </location>
</feature>
<dbReference type="GO" id="GO:0005634">
    <property type="term" value="C:nucleus"/>
    <property type="evidence" value="ECO:0007669"/>
    <property type="project" value="UniProtKB-SubCell"/>
</dbReference>
<evidence type="ECO:0000313" key="7">
    <source>
        <dbReference type="EMBL" id="KAK4235699.1"/>
    </source>
</evidence>
<gene>
    <name evidence="7" type="ORF">C8A03DRAFT_17598</name>
</gene>
<dbReference type="GO" id="GO:0006351">
    <property type="term" value="P:DNA-templated transcription"/>
    <property type="evidence" value="ECO:0007669"/>
    <property type="project" value="InterPro"/>
</dbReference>
<dbReference type="EMBL" id="MU860245">
    <property type="protein sequence ID" value="KAK4235699.1"/>
    <property type="molecule type" value="Genomic_DNA"/>
</dbReference>
<dbReference type="CDD" id="cd12148">
    <property type="entry name" value="fungal_TF_MHR"/>
    <property type="match status" value="1"/>
</dbReference>
<dbReference type="Pfam" id="PF04082">
    <property type="entry name" value="Fungal_trans"/>
    <property type="match status" value="1"/>
</dbReference>
<evidence type="ECO:0000256" key="5">
    <source>
        <dbReference type="ARBA" id="ARBA00023242"/>
    </source>
</evidence>
<evidence type="ECO:0000256" key="1">
    <source>
        <dbReference type="ARBA" id="ARBA00004123"/>
    </source>
</evidence>
<evidence type="ECO:0000259" key="6">
    <source>
        <dbReference type="SMART" id="SM00906"/>
    </source>
</evidence>
<dbReference type="GO" id="GO:0008270">
    <property type="term" value="F:zinc ion binding"/>
    <property type="evidence" value="ECO:0007669"/>
    <property type="project" value="InterPro"/>
</dbReference>